<feature type="region of interest" description="Disordered" evidence="1">
    <location>
        <begin position="299"/>
        <end position="324"/>
    </location>
</feature>
<dbReference type="Proteomes" id="UP000004162">
    <property type="component" value="Unassembled WGS sequence"/>
</dbReference>
<evidence type="ECO:0000313" key="2">
    <source>
        <dbReference type="EMBL" id="EAT59383.1"/>
    </source>
</evidence>
<protein>
    <recommendedName>
        <fullName evidence="4">DNA repair photolyase</fullName>
    </recommendedName>
</protein>
<evidence type="ECO:0008006" key="4">
    <source>
        <dbReference type="Google" id="ProtNLM"/>
    </source>
</evidence>
<sequence length="324" mass="36072">MIISASRRTDIPAFYGEWLVNRLKAGEVLVRNPMQPKQVSRIMLTPATVDALVFWTKNPEPFLSRLPEIDALGYSYYFLFTLTPYDVTLEPGVPEKGSIVEVFRRLSRLVGPEKVVWRYDPVVITDQFTPAWHAASFPRLAEKLSGYTGRCIISFLDDYRKVRSRMRNLRYTLPDSAEMGELAALFADIAAKQDIALCTCSQEVDLSRYGIMHSRCIDGGLVERISGRRMRGAKKDGSQRHACGCIESRDIGSYDTCPHGCLYCYAVAGQAKAGKAFEAYDPSSPMLCDSLHGDETITTPAPRKRAASARTPSAPGLHQGELFS</sequence>
<dbReference type="InterPro" id="IPR014998">
    <property type="entry name" value="DUF1848"/>
</dbReference>
<keyword evidence="3" id="KW-1185">Reference proteome</keyword>
<reference evidence="2 3" key="2">
    <citation type="submission" date="2006-07" db="EMBL/GenBank/DDBJ databases">
        <title>Sequencing of the draft genome and assembly of Chlorobium ferroxidans DSM 13031.</title>
        <authorList>
            <consortium name="US DOE Joint Genome Institute (JGI-PGF)"/>
            <person name="Copeland A."/>
            <person name="Lucas S."/>
            <person name="Lapidus A."/>
            <person name="Barry K."/>
            <person name="Glavina del Rio T."/>
            <person name="Dalin E."/>
            <person name="Tice H."/>
            <person name="Bruce D."/>
            <person name="Pitluck S."/>
            <person name="Richardson P."/>
        </authorList>
    </citation>
    <scope>NUCLEOTIDE SEQUENCE [LARGE SCALE GENOMIC DNA]</scope>
    <source>
        <strain evidence="2 3">DSM 13031</strain>
    </source>
</reference>
<dbReference type="OrthoDB" id="9771212at2"/>
<dbReference type="EMBL" id="AASE01000004">
    <property type="protein sequence ID" value="EAT59383.1"/>
    <property type="molecule type" value="Genomic_DNA"/>
</dbReference>
<accession>Q0YT84</accession>
<dbReference type="AlphaFoldDB" id="Q0YT84"/>
<dbReference type="RefSeq" id="WP_006365808.1">
    <property type="nucleotide sequence ID" value="NZ_AASE01000004.1"/>
</dbReference>
<evidence type="ECO:0000256" key="1">
    <source>
        <dbReference type="SAM" id="MobiDB-lite"/>
    </source>
</evidence>
<reference evidence="2 3" key="1">
    <citation type="submission" date="2006-07" db="EMBL/GenBank/DDBJ databases">
        <title>Annotation of the draft genome assembly of Chlorobium ferroxidans DSM 13031.</title>
        <authorList>
            <consortium name="US DOE Joint Genome Institute (JGI-ORNL)"/>
            <person name="Larimer F."/>
            <person name="Land M."/>
            <person name="Hauser L."/>
        </authorList>
    </citation>
    <scope>NUCLEOTIDE SEQUENCE [LARGE SCALE GENOMIC DNA]</scope>
    <source>
        <strain evidence="2 3">DSM 13031</strain>
    </source>
</reference>
<comment type="caution">
    <text evidence="2">The sequence shown here is derived from an EMBL/GenBank/DDBJ whole genome shotgun (WGS) entry which is preliminary data.</text>
</comment>
<gene>
    <name evidence="2" type="ORF">CferDRAFT_1310</name>
</gene>
<evidence type="ECO:0000313" key="3">
    <source>
        <dbReference type="Proteomes" id="UP000004162"/>
    </source>
</evidence>
<dbReference type="Pfam" id="PF08902">
    <property type="entry name" value="DUF1848"/>
    <property type="match status" value="1"/>
</dbReference>
<name>Q0YT84_9CHLB</name>
<organism evidence="2 3">
    <name type="scientific">Chlorobium ferrooxidans DSM 13031</name>
    <dbReference type="NCBI Taxonomy" id="377431"/>
    <lineage>
        <taxon>Bacteria</taxon>
        <taxon>Pseudomonadati</taxon>
        <taxon>Chlorobiota</taxon>
        <taxon>Chlorobiia</taxon>
        <taxon>Chlorobiales</taxon>
        <taxon>Chlorobiaceae</taxon>
        <taxon>Chlorobium/Pelodictyon group</taxon>
        <taxon>Chlorobium</taxon>
    </lineage>
</organism>
<proteinExistence type="predicted"/>